<dbReference type="EMBL" id="CP053189">
    <property type="protein sequence ID" value="QJS13858.1"/>
    <property type="molecule type" value="Genomic_DNA"/>
</dbReference>
<dbReference type="RefSeq" id="WP_171159253.1">
    <property type="nucleotide sequence ID" value="NZ_CP053189.1"/>
</dbReference>
<reference evidence="2 3" key="1">
    <citation type="submission" date="2020-05" db="EMBL/GenBank/DDBJ databases">
        <authorList>
            <person name="Li K."/>
        </authorList>
    </citation>
    <scope>NUCLEOTIDE SEQUENCE [LARGE SCALE GENOMIC DNA]</scope>
    <source>
        <strain evidence="3">jing01</strain>
    </source>
</reference>
<dbReference type="KEGG" id="sarg:HKX69_33810"/>
<name>A0A6M4PRP0_9ACTN</name>
<dbReference type="AlphaFoldDB" id="A0A6M4PRP0"/>
<sequence length="760" mass="81882">MLISFEASTLRRSAGGRSSMRDSFRRRSKPPDQVEPVHHFPGRNRSSGQDLDNAVAAALEALGSTADLLTVDASDDQEQAVHALSDCIVRQLERLILPLPSHLLVPLLTLSVPAHLSRVREVLQSVPSDVEEARAWAIALLALPPEGEESDFFAPSLDAYFNSIADNGDSREMTFWATESRHPAANGWPATAFGALLAMAARHEDGDVMLHAGELITDSQENHHWDRAVLLGLLEGLASSHTVRKAALEVLKNAPDPSVGWGESVRDSDASYLSTQLVQAVAHILDEDDDHECQLAAAKLITRWVPATQQLPEAEMAAQAIAEAAASAAGVQPELVASADGILQQLPEEPAAACTTALSAHLAEHRDVNDALGIALRDTLISYLRRSAPATCEATKNAVEVCAAALTADLEAFAPAGRFARNALPLLLTTECGRDMALPLAQRLISAVPPNDGARAQELVPSLHLLFEYRVVRESQLPPALQRLQQLVGYGHAAVALDFAAHYVIDPAVDVNWLNLFNTHWADLPQLTRTRALPAAERPELASISALRDNLVNHLLESEEAEPWHYATQLWSLASADQQSSLLAYARTRCPALGEYAADADAELLSTAMVKSGDQIDGLLALIADAPTLDDAVMLYFNHCVEQPIWSSTTATAAARATSTSEAVWNHVLTLMGEDQSSAMRAADLLAALIEHAPDRLPADAILHLTPVLMNAEPDLARELGRALRPLPRTARKLRKAMDGRSSTPAQRARNAAFREGSGI</sequence>
<protein>
    <submittedName>
        <fullName evidence="2">Uncharacterized protein</fullName>
    </submittedName>
</protein>
<feature type="region of interest" description="Disordered" evidence="1">
    <location>
        <begin position="13"/>
        <end position="49"/>
    </location>
</feature>
<dbReference type="Proteomes" id="UP000502641">
    <property type="component" value="Chromosome"/>
</dbReference>
<evidence type="ECO:0000256" key="1">
    <source>
        <dbReference type="SAM" id="MobiDB-lite"/>
    </source>
</evidence>
<gene>
    <name evidence="2" type="ORF">HKX69_33810</name>
</gene>
<feature type="region of interest" description="Disordered" evidence="1">
    <location>
        <begin position="734"/>
        <end position="760"/>
    </location>
</feature>
<feature type="compositionally biased region" description="Basic and acidic residues" evidence="1">
    <location>
        <begin position="19"/>
        <end position="38"/>
    </location>
</feature>
<proteinExistence type="predicted"/>
<accession>A0A6M4PRP0</accession>
<organism evidence="2 3">
    <name type="scientific">Streptomyces argyrophylli</name>
    <dbReference type="NCBI Taxonomy" id="2726118"/>
    <lineage>
        <taxon>Bacteria</taxon>
        <taxon>Bacillati</taxon>
        <taxon>Actinomycetota</taxon>
        <taxon>Actinomycetes</taxon>
        <taxon>Kitasatosporales</taxon>
        <taxon>Streptomycetaceae</taxon>
        <taxon>Streptomyces</taxon>
    </lineage>
</organism>
<evidence type="ECO:0000313" key="2">
    <source>
        <dbReference type="EMBL" id="QJS13858.1"/>
    </source>
</evidence>
<evidence type="ECO:0000313" key="3">
    <source>
        <dbReference type="Proteomes" id="UP000502641"/>
    </source>
</evidence>
<keyword evidence="3" id="KW-1185">Reference proteome</keyword>